<gene>
    <name evidence="1" type="ORF">F8144_40895</name>
</gene>
<keyword evidence="2" id="KW-1185">Reference proteome</keyword>
<evidence type="ECO:0000313" key="1">
    <source>
        <dbReference type="EMBL" id="KAB1977856.1"/>
    </source>
</evidence>
<dbReference type="Pfam" id="PF10977">
    <property type="entry name" value="DUF2797"/>
    <property type="match status" value="1"/>
</dbReference>
<comment type="caution">
    <text evidence="1">The sequence shown here is derived from an EMBL/GenBank/DDBJ whole genome shotgun (WGS) entry which is preliminary data.</text>
</comment>
<dbReference type="RefSeq" id="WP_151474500.1">
    <property type="nucleotide sequence ID" value="NZ_WBKG01000057.1"/>
</dbReference>
<protein>
    <submittedName>
        <fullName evidence="1">DUF2797 domain-containing protein</fullName>
    </submittedName>
</protein>
<reference evidence="1 2" key="1">
    <citation type="submission" date="2019-09" db="EMBL/GenBank/DDBJ databases">
        <title>Isolation and identification of active actinomycetes.</title>
        <authorList>
            <person name="Yu Z."/>
            <person name="Han C."/>
            <person name="Yu B."/>
        </authorList>
    </citation>
    <scope>NUCLEOTIDE SEQUENCE [LARGE SCALE GENOMIC DNA]</scope>
    <source>
        <strain evidence="1 2">NEAU-H2</strain>
    </source>
</reference>
<dbReference type="Proteomes" id="UP000442990">
    <property type="component" value="Unassembled WGS sequence"/>
</dbReference>
<name>A0A7J5D2Q9_9ACTN</name>
<accession>A0A7J5D2Q9</accession>
<organism evidence="1 2">
    <name type="scientific">Streptomyces triticiradicis</name>
    <dbReference type="NCBI Taxonomy" id="2651189"/>
    <lineage>
        <taxon>Bacteria</taxon>
        <taxon>Bacillati</taxon>
        <taxon>Actinomycetota</taxon>
        <taxon>Actinomycetes</taxon>
        <taxon>Kitasatosporales</taxon>
        <taxon>Streptomycetaceae</taxon>
        <taxon>Streptomyces</taxon>
    </lineage>
</organism>
<dbReference type="AlphaFoldDB" id="A0A7J5D2Q9"/>
<evidence type="ECO:0000313" key="2">
    <source>
        <dbReference type="Proteomes" id="UP000442990"/>
    </source>
</evidence>
<dbReference type="InterPro" id="IPR021246">
    <property type="entry name" value="DUF2797"/>
</dbReference>
<dbReference type="EMBL" id="WBKG01000057">
    <property type="protein sequence ID" value="KAB1977856.1"/>
    <property type="molecule type" value="Genomic_DNA"/>
</dbReference>
<sequence>MRRVWTCSGLRWSGDGPVLVWGGGRTSPLAPGRRVAFGVVDGGVRTCVGARGNACPMRAVVSPRGTGARCEECARLDRAHSVAADTLADDPRPYRVYLAWFGPGMVKVGITRVERGSVRLLEQGAVTFSWLGQGPLMAARRTEELLRAALGVPDRIPYADKRAVRAVLPEAGERVAELRELHGRAGDLDGWPESVVRAPFEPVDHADVFGLAGLPPARVAVRELAAGGAVSGELCGVAGPDLHLLTGRGAVVLDTRLMTGWDLTGAGAGAGGADGGSGVTFPVRELPVADAGVQDGLF</sequence>
<proteinExistence type="predicted"/>